<dbReference type="InterPro" id="IPR013783">
    <property type="entry name" value="Ig-like_fold"/>
</dbReference>
<sequence>MREQFHLNEGWIFYGEIRNENNFQAEKEGLEKENVDIPHTVKMLPLHYFDEHTYQGTYLYEKTVEIPERFVGKKIFLEFDGVANMAVIYINGKRSFHSESPFVPFAKEISGELRFGEKNTIEVLVDSRELPFIPPFGNVVDFLTFGGIYREVHLHVLPKYFIEDVFAFGQQVLKEEKDLIIKTTLSGNHKGTLVYKLFEDEEKRSLGEVLSSGIRAVENRKMRHTLKVRDVSLWSIQTPKLYLVQVSLLGEEGELLDEKVVRIGFREALFKEDGFYLNGEKLKLRGLNRHQSYPYVGYAMPKSMQELDAEILKKDLGVHLVRTSHYPQSKWFLDACDRLGLLVFEEIPGWQHIGDEQFKEISKYNLKRMIKRDRNHPSIILWGVRINESLDDTTFYTEMNKIAHLYDETRPTGGVRNFQKSELLEDVYTYNDFIHNGQNRGLSDPTEVLPRKAPYLVTEFNGHMFPTKSSDPEDRRVSHALRHSKVLSEMMESTKISGAIGWCMTDYNTHGDFGSGDRICHHGVLDAFRQKKLAAYVYSSQKEDEPVLMVSSSMNIGDHDGGSLGRVYAFTNCDYVELYKNGKFVKKYEKQKGQGLKHPPIAMEDFIGGLLEEEEGFSKKDAERIKKVLKSAAVHGLNLPIFDKATMGMMLLKYKLSMEDAVRLFSKHYAGWGQEGLTYTFKGYKDGKEVKTITRGQRREHRMVVEPQKVTLNVEETYDVAMISIQLLDEHEDVLSYSTEPMLLKTEGAVEILGPKLFSLSGGQGAFYVRTKGSGNGGKVFLHTEHYGDREIEFIIEHKIVSKL</sequence>
<dbReference type="GO" id="GO:0005975">
    <property type="term" value="P:carbohydrate metabolic process"/>
    <property type="evidence" value="ECO:0007669"/>
    <property type="project" value="InterPro"/>
</dbReference>
<feature type="domain" description="Glycoside hydrolase family 2 immunoglobulin-like beta-sandwich" evidence="4">
    <location>
        <begin position="173"/>
        <end position="266"/>
    </location>
</feature>
<dbReference type="PANTHER" id="PTHR42732">
    <property type="entry name" value="BETA-GALACTOSIDASE"/>
    <property type="match status" value="1"/>
</dbReference>
<dbReference type="EMBL" id="FNDZ01000003">
    <property type="protein sequence ID" value="SDI62773.1"/>
    <property type="molecule type" value="Genomic_DNA"/>
</dbReference>
<evidence type="ECO:0000313" key="8">
    <source>
        <dbReference type="Proteomes" id="UP000183255"/>
    </source>
</evidence>
<dbReference type="InterPro" id="IPR006102">
    <property type="entry name" value="Ig-like_GH2"/>
</dbReference>
<dbReference type="InterPro" id="IPR036156">
    <property type="entry name" value="Beta-gal/glucu_dom_sf"/>
</dbReference>
<evidence type="ECO:0000256" key="2">
    <source>
        <dbReference type="ARBA" id="ARBA00022801"/>
    </source>
</evidence>
<evidence type="ECO:0000259" key="6">
    <source>
        <dbReference type="Pfam" id="PF02837"/>
    </source>
</evidence>
<evidence type="ECO:0000256" key="1">
    <source>
        <dbReference type="ARBA" id="ARBA00007401"/>
    </source>
</evidence>
<dbReference type="Pfam" id="PF02836">
    <property type="entry name" value="Glyco_hydro_2_C"/>
    <property type="match status" value="1"/>
</dbReference>
<dbReference type="SUPFAM" id="SSF49785">
    <property type="entry name" value="Galactose-binding domain-like"/>
    <property type="match status" value="1"/>
</dbReference>
<protein>
    <submittedName>
        <fullName evidence="7">Beta-galactosidase</fullName>
    </submittedName>
</protein>
<dbReference type="InterPro" id="IPR006103">
    <property type="entry name" value="Glyco_hydro_2_cat"/>
</dbReference>
<keyword evidence="2" id="KW-0378">Hydrolase</keyword>
<dbReference type="Pfam" id="PF00703">
    <property type="entry name" value="Glyco_hydro_2"/>
    <property type="match status" value="1"/>
</dbReference>
<dbReference type="InterPro" id="IPR017853">
    <property type="entry name" value="GH"/>
</dbReference>
<dbReference type="Gene3D" id="3.20.20.80">
    <property type="entry name" value="Glycosidases"/>
    <property type="match status" value="1"/>
</dbReference>
<dbReference type="InterPro" id="IPR006104">
    <property type="entry name" value="Glyco_hydro_2_N"/>
</dbReference>
<evidence type="ECO:0000259" key="4">
    <source>
        <dbReference type="Pfam" id="PF00703"/>
    </source>
</evidence>
<dbReference type="SUPFAM" id="SSF49303">
    <property type="entry name" value="beta-Galactosidase/glucuronidase domain"/>
    <property type="match status" value="1"/>
</dbReference>
<dbReference type="PROSITE" id="PS00608">
    <property type="entry name" value="GLYCOSYL_HYDROL_F2_2"/>
    <property type="match status" value="1"/>
</dbReference>
<comment type="similarity">
    <text evidence="1">Belongs to the glycosyl hydrolase 2 family.</text>
</comment>
<dbReference type="InterPro" id="IPR008979">
    <property type="entry name" value="Galactose-bd-like_sf"/>
</dbReference>
<accession>A0A1G8M4I6</accession>
<organism evidence="7 8">
    <name type="scientific">Proteiniclasticum ruminis</name>
    <dbReference type="NCBI Taxonomy" id="398199"/>
    <lineage>
        <taxon>Bacteria</taxon>
        <taxon>Bacillati</taxon>
        <taxon>Bacillota</taxon>
        <taxon>Clostridia</taxon>
        <taxon>Eubacteriales</taxon>
        <taxon>Clostridiaceae</taxon>
        <taxon>Proteiniclasticum</taxon>
    </lineage>
</organism>
<dbReference type="SUPFAM" id="SSF51445">
    <property type="entry name" value="(Trans)glycosidases"/>
    <property type="match status" value="1"/>
</dbReference>
<dbReference type="Gene3D" id="2.60.40.10">
    <property type="entry name" value="Immunoglobulins"/>
    <property type="match status" value="1"/>
</dbReference>
<dbReference type="AlphaFoldDB" id="A0A1G8M4I6"/>
<name>A0A1G8M4I6_9CLOT</name>
<feature type="domain" description="Glycosyl hydrolases family 2 sugar binding" evidence="6">
    <location>
        <begin position="45"/>
        <end position="158"/>
    </location>
</feature>
<dbReference type="GO" id="GO:0004553">
    <property type="term" value="F:hydrolase activity, hydrolyzing O-glycosyl compounds"/>
    <property type="evidence" value="ECO:0007669"/>
    <property type="project" value="InterPro"/>
</dbReference>
<dbReference type="Proteomes" id="UP000183255">
    <property type="component" value="Unassembled WGS sequence"/>
</dbReference>
<evidence type="ECO:0000256" key="3">
    <source>
        <dbReference type="ARBA" id="ARBA00023295"/>
    </source>
</evidence>
<feature type="domain" description="Glycoside hydrolase family 2 catalytic" evidence="5">
    <location>
        <begin position="271"/>
        <end position="428"/>
    </location>
</feature>
<dbReference type="RefSeq" id="WP_031574921.1">
    <property type="nucleotide sequence ID" value="NZ_FNDZ01000003.1"/>
</dbReference>
<evidence type="ECO:0000259" key="5">
    <source>
        <dbReference type="Pfam" id="PF02836"/>
    </source>
</evidence>
<gene>
    <name evidence="7" type="ORF">SAMN05421804_103277</name>
</gene>
<dbReference type="InterPro" id="IPR006101">
    <property type="entry name" value="Glyco_hydro_2"/>
</dbReference>
<dbReference type="Gene3D" id="2.60.120.260">
    <property type="entry name" value="Galactose-binding domain-like"/>
    <property type="match status" value="1"/>
</dbReference>
<dbReference type="Pfam" id="PF02837">
    <property type="entry name" value="Glyco_hydro_2_N"/>
    <property type="match status" value="1"/>
</dbReference>
<dbReference type="PRINTS" id="PR00132">
    <property type="entry name" value="GLHYDRLASE2"/>
</dbReference>
<keyword evidence="3" id="KW-0326">Glycosidase</keyword>
<dbReference type="PANTHER" id="PTHR42732:SF1">
    <property type="entry name" value="BETA-MANNOSIDASE"/>
    <property type="match status" value="1"/>
</dbReference>
<dbReference type="InterPro" id="IPR051913">
    <property type="entry name" value="GH2_Domain-Containing"/>
</dbReference>
<dbReference type="InterPro" id="IPR023232">
    <property type="entry name" value="Glyco_hydro_2_AS"/>
</dbReference>
<proteinExistence type="inferred from homology"/>
<evidence type="ECO:0000313" key="7">
    <source>
        <dbReference type="EMBL" id="SDI62773.1"/>
    </source>
</evidence>
<reference evidence="7 8" key="1">
    <citation type="submission" date="2016-10" db="EMBL/GenBank/DDBJ databases">
        <authorList>
            <person name="de Groot N.N."/>
        </authorList>
    </citation>
    <scope>NUCLEOTIDE SEQUENCE [LARGE SCALE GENOMIC DNA]</scope>
    <source>
        <strain evidence="7 8">CGMCC 1.5058</strain>
    </source>
</reference>